<evidence type="ECO:0000256" key="2">
    <source>
        <dbReference type="ARBA" id="ARBA00005982"/>
    </source>
</evidence>
<dbReference type="RefSeq" id="WP_127699802.1">
    <property type="nucleotide sequence ID" value="NZ_SACS01000014.1"/>
</dbReference>
<dbReference type="GO" id="GO:0016020">
    <property type="term" value="C:membrane"/>
    <property type="evidence" value="ECO:0007669"/>
    <property type="project" value="UniProtKB-SubCell"/>
</dbReference>
<dbReference type="Gene3D" id="1.20.1250.20">
    <property type="entry name" value="MFS general substrate transporter like domains"/>
    <property type="match status" value="1"/>
</dbReference>
<evidence type="ECO:0000256" key="7">
    <source>
        <dbReference type="SAM" id="Phobius"/>
    </source>
</evidence>
<organism evidence="8 9">
    <name type="scientific">Rheinheimera riviphila</name>
    <dbReference type="NCBI Taxonomy" id="1834037"/>
    <lineage>
        <taxon>Bacteria</taxon>
        <taxon>Pseudomonadati</taxon>
        <taxon>Pseudomonadota</taxon>
        <taxon>Gammaproteobacteria</taxon>
        <taxon>Chromatiales</taxon>
        <taxon>Chromatiaceae</taxon>
        <taxon>Rheinheimera</taxon>
    </lineage>
</organism>
<feature type="transmembrane region" description="Helical" evidence="7">
    <location>
        <begin position="188"/>
        <end position="207"/>
    </location>
</feature>
<keyword evidence="5 7" id="KW-1133">Transmembrane helix</keyword>
<dbReference type="InterPro" id="IPR018456">
    <property type="entry name" value="PTR2_symporter_CS"/>
</dbReference>
<evidence type="ECO:0000313" key="9">
    <source>
        <dbReference type="Proteomes" id="UP000283077"/>
    </source>
</evidence>
<reference evidence="8 9" key="1">
    <citation type="submission" date="2019-01" db="EMBL/GenBank/DDBJ databases">
        <authorList>
            <person name="Chen W.-M."/>
        </authorList>
    </citation>
    <scope>NUCLEOTIDE SEQUENCE [LARGE SCALE GENOMIC DNA]</scope>
    <source>
        <strain evidence="8 9">KYPC3</strain>
    </source>
</reference>
<dbReference type="CDD" id="cd17346">
    <property type="entry name" value="MFS_DtpA_like"/>
    <property type="match status" value="1"/>
</dbReference>
<accession>A0A437QM61</accession>
<keyword evidence="4" id="KW-0571">Peptide transport</keyword>
<feature type="transmembrane region" description="Helical" evidence="7">
    <location>
        <begin position="457"/>
        <end position="480"/>
    </location>
</feature>
<comment type="caution">
    <text evidence="8">The sequence shown here is derived from an EMBL/GenBank/DDBJ whole genome shotgun (WGS) entry which is preliminary data.</text>
</comment>
<evidence type="ECO:0000256" key="5">
    <source>
        <dbReference type="ARBA" id="ARBA00022989"/>
    </source>
</evidence>
<dbReference type="SUPFAM" id="SSF103473">
    <property type="entry name" value="MFS general substrate transporter"/>
    <property type="match status" value="2"/>
</dbReference>
<dbReference type="NCBIfam" id="TIGR00924">
    <property type="entry name" value="yjdL_sub1_fam"/>
    <property type="match status" value="1"/>
</dbReference>
<dbReference type="OrthoDB" id="5351355at2"/>
<feature type="transmembrane region" description="Helical" evidence="7">
    <location>
        <begin position="88"/>
        <end position="107"/>
    </location>
</feature>
<feature type="transmembrane region" description="Helical" evidence="7">
    <location>
        <begin position="392"/>
        <end position="411"/>
    </location>
</feature>
<dbReference type="InterPro" id="IPR000109">
    <property type="entry name" value="POT_fam"/>
</dbReference>
<dbReference type="AlphaFoldDB" id="A0A437QM61"/>
<feature type="transmembrane region" description="Helical" evidence="7">
    <location>
        <begin position="274"/>
        <end position="293"/>
    </location>
</feature>
<keyword evidence="3 7" id="KW-0812">Transmembrane</keyword>
<dbReference type="Proteomes" id="UP000283077">
    <property type="component" value="Unassembled WGS sequence"/>
</dbReference>
<dbReference type="EMBL" id="SACS01000014">
    <property type="protein sequence ID" value="RVU35614.1"/>
    <property type="molecule type" value="Genomic_DNA"/>
</dbReference>
<evidence type="ECO:0000256" key="1">
    <source>
        <dbReference type="ARBA" id="ARBA00004141"/>
    </source>
</evidence>
<evidence type="ECO:0000256" key="4">
    <source>
        <dbReference type="ARBA" id="ARBA00022856"/>
    </source>
</evidence>
<proteinExistence type="inferred from homology"/>
<dbReference type="GO" id="GO:0006857">
    <property type="term" value="P:oligopeptide transport"/>
    <property type="evidence" value="ECO:0007669"/>
    <property type="project" value="InterPro"/>
</dbReference>
<comment type="similarity">
    <text evidence="2">Belongs to the major facilitator superfamily. Proton-dependent oligopeptide transporter (POT/PTR) (TC 2.A.17) family.</text>
</comment>
<feature type="transmembrane region" description="Helical" evidence="7">
    <location>
        <begin position="33"/>
        <end position="52"/>
    </location>
</feature>
<dbReference type="PANTHER" id="PTHR11654">
    <property type="entry name" value="OLIGOPEPTIDE TRANSPORTER-RELATED"/>
    <property type="match status" value="1"/>
</dbReference>
<evidence type="ECO:0000256" key="3">
    <source>
        <dbReference type="ARBA" id="ARBA00022692"/>
    </source>
</evidence>
<keyword evidence="4" id="KW-0813">Transport</keyword>
<feature type="transmembrane region" description="Helical" evidence="7">
    <location>
        <begin position="359"/>
        <end position="380"/>
    </location>
</feature>
<feature type="transmembrane region" description="Helical" evidence="7">
    <location>
        <begin position="423"/>
        <end position="445"/>
    </location>
</feature>
<feature type="transmembrane region" description="Helical" evidence="7">
    <location>
        <begin position="500"/>
        <end position="522"/>
    </location>
</feature>
<keyword evidence="6 7" id="KW-0472">Membrane</keyword>
<gene>
    <name evidence="8" type="ORF">EOE67_13550</name>
</gene>
<feature type="transmembrane region" description="Helical" evidence="7">
    <location>
        <begin position="119"/>
        <end position="138"/>
    </location>
</feature>
<sequence>MTTSTFVVPNQRQWLGHPIGLYVCFFTEMWERFAFYGLKALLFLYLTQHHLFTDKNGYILLGTYAGLAYALPVVGGLLADKYLGMRKAVTFGGALMAVGMLGMAYKGTQATAEGGADQLALQVMYASLALVAVGVGFLKPNISTIVGRLYIDQDPRRDSAFTLFYMGINLGAVFSSLFVGWIGQAYGWEYGFGSAGIGLLLGLVVFINGTKYLHGQAEPAKPELLKEKVAGLPREWLIYILALIGVVAVQQILQTTINFGALGQMLGMAEGAEITATEVVAVVLTIALLVWWFKFVFIECNVLERASMIMLMVLTAISAVFWGLYEQTYGSWLAYSDRVMNSPTFDLGFVSFAFNSSQLTFVASLFIIILAIPFAWLWPWLDRKGLNPSSPVKFGFALLLAGLAHFILQYAALNPEANGLAGFWWFILAYFVLVLGEMALSPIGLSAVTALSVPRVVSLMMGVWFLASAFGEIIAGRLGALASMPVGTPVPDALALYGEVFALLGWVGVGTAVFMFAIGPLLNRLIVRAQLQTQAQVQTTTTAPV</sequence>
<protein>
    <submittedName>
        <fullName evidence="8">MFS transporter</fullName>
    </submittedName>
</protein>
<dbReference type="PROSITE" id="PS01022">
    <property type="entry name" value="PTR2_1"/>
    <property type="match status" value="1"/>
</dbReference>
<feature type="transmembrane region" description="Helical" evidence="7">
    <location>
        <begin position="236"/>
        <end position="254"/>
    </location>
</feature>
<dbReference type="InterPro" id="IPR005279">
    <property type="entry name" value="Dipep/tripep_permease"/>
</dbReference>
<dbReference type="Pfam" id="PF00854">
    <property type="entry name" value="PTR2"/>
    <property type="match status" value="1"/>
</dbReference>
<keyword evidence="4" id="KW-0653">Protein transport</keyword>
<dbReference type="InterPro" id="IPR036259">
    <property type="entry name" value="MFS_trans_sf"/>
</dbReference>
<keyword evidence="9" id="KW-1185">Reference proteome</keyword>
<evidence type="ECO:0000313" key="8">
    <source>
        <dbReference type="EMBL" id="RVU35614.1"/>
    </source>
</evidence>
<feature type="transmembrane region" description="Helical" evidence="7">
    <location>
        <begin position="159"/>
        <end position="182"/>
    </location>
</feature>
<feature type="transmembrane region" description="Helical" evidence="7">
    <location>
        <begin position="58"/>
        <end position="79"/>
    </location>
</feature>
<name>A0A437QM61_9GAMM</name>
<comment type="subcellular location">
    <subcellularLocation>
        <location evidence="1">Membrane</location>
        <topology evidence="1">Multi-pass membrane protein</topology>
    </subcellularLocation>
</comment>
<evidence type="ECO:0000256" key="6">
    <source>
        <dbReference type="ARBA" id="ARBA00023136"/>
    </source>
</evidence>
<dbReference type="GO" id="GO:1904680">
    <property type="term" value="F:peptide transmembrane transporter activity"/>
    <property type="evidence" value="ECO:0007669"/>
    <property type="project" value="InterPro"/>
</dbReference>
<feature type="transmembrane region" description="Helical" evidence="7">
    <location>
        <begin position="305"/>
        <end position="325"/>
    </location>
</feature>